<dbReference type="GO" id="GO:0034451">
    <property type="term" value="C:centriolar satellite"/>
    <property type="evidence" value="ECO:0007669"/>
    <property type="project" value="TreeGrafter"/>
</dbReference>
<evidence type="ECO:0000256" key="1">
    <source>
        <dbReference type="SAM" id="MobiDB-lite"/>
    </source>
</evidence>
<feature type="compositionally biased region" description="Polar residues" evidence="1">
    <location>
        <begin position="175"/>
        <end position="188"/>
    </location>
</feature>
<feature type="region of interest" description="Disordered" evidence="1">
    <location>
        <begin position="383"/>
        <end position="444"/>
    </location>
</feature>
<dbReference type="Proteomes" id="UP000005226">
    <property type="component" value="Chromosome 11"/>
</dbReference>
<dbReference type="FunCoup" id="H2RRF8">
    <property type="interactions" value="794"/>
</dbReference>
<evidence type="ECO:0000313" key="2">
    <source>
        <dbReference type="Ensembl" id="ENSTRUP00000002724.3"/>
    </source>
</evidence>
<evidence type="ECO:0000313" key="3">
    <source>
        <dbReference type="Proteomes" id="UP000005226"/>
    </source>
</evidence>
<sequence>MEYFVYYAPQLLFNEAIPAHPRNRAIRVPLPGPIVIENVGEEKPTSSDSYWAGLQRLVQLRDLQLQPRVTHPVLIERLLPTPNEEETVENLRSAVHFSFLSEERLNAAVKLAKRDLRRWHRESLTKSPAKASQEVDLLETTGVEEHQEQANSPTTTELMVSRAKSKPRQLGAKLSVQTPQKNSVSSMFQFDHSPPTRDPGSTQLEVDKTGSLSQEVQKLLNELDGFIQKVEDLTNRVLIPEEPLEPEEQQKLETRRQKQVAHSARIVYVLQQKVNEVQADVRKFQYQKVWENKKPIIINRLAALHRGTLRALRVIIHQLSDHGKVPSYHRELVHLIQQLSICSAQVKEEGSSALSESALQVIQKLEVLNSALGKQVFKIKRLQVRTCPPHRKSPRRSSPPMSAPRSLSKSPVREARKHASSRRDKQVTLQKPKTSSQKHSNRGKVLQAGVEWLVHQRELQREARSDNRQRKVTLQPLAVKHDINMKKQPAGFQQATVSSQLRVNHPPQKERSVPWKPISPHSPPLQRSPPRRLPEPRCLFSPTKLSTSQPKQAEAAGSETEQLSLSTETRQQAHREALREAWLGKMTMQRLDQLNQLNNEVTECVQKLRSEVLSPTQWAERAEQQVRERIQPLLDDARESLRNQPDTNAKTTVVNNTERAEPVEQLSHALPGDLVKNTWSFDPDTQLDCLQDPTLENMLLRIEEMQREQDEVRRRCASIMYSDPLFWDAPGGTGAQSRTPASNTVSPKPIRLTMPVLQQTPAANIILEKPVDTGYSLLSDNSLSEEASQDEQQLRSSLAFPGPAEGSRTAVISLPGSALKNIRRYRENYEAYLRTAAHEAVGSINPWAVADSLAEELLSEALAEVAEEFESIMGEYAEAVFTSEFLSPARSPPASGLAPTTFLSMQKGDSVPSDFHRTSLPRRPCGHKDYAIIPFLVIPKNIHPSIHSSHRCLTLMFFLWLTMVEINN</sequence>
<organism evidence="2 3">
    <name type="scientific">Takifugu rubripes</name>
    <name type="common">Japanese pufferfish</name>
    <name type="synonym">Fugu rubripes</name>
    <dbReference type="NCBI Taxonomy" id="31033"/>
    <lineage>
        <taxon>Eukaryota</taxon>
        <taxon>Metazoa</taxon>
        <taxon>Chordata</taxon>
        <taxon>Craniata</taxon>
        <taxon>Vertebrata</taxon>
        <taxon>Euteleostomi</taxon>
        <taxon>Actinopterygii</taxon>
        <taxon>Neopterygii</taxon>
        <taxon>Teleostei</taxon>
        <taxon>Neoteleostei</taxon>
        <taxon>Acanthomorphata</taxon>
        <taxon>Eupercaria</taxon>
        <taxon>Tetraodontiformes</taxon>
        <taxon>Tetradontoidea</taxon>
        <taxon>Tetraodontidae</taxon>
        <taxon>Takifugu</taxon>
    </lineage>
</organism>
<dbReference type="OMA" id="LERPWNG"/>
<dbReference type="GeneTree" id="ENSGT00390000009714"/>
<proteinExistence type="predicted"/>
<dbReference type="PANTHER" id="PTHR15732:SF4">
    <property type="entry name" value="PROTEIN MOONRAKER"/>
    <property type="match status" value="1"/>
</dbReference>
<reference evidence="2" key="2">
    <citation type="submission" date="2025-08" db="UniProtKB">
        <authorList>
            <consortium name="Ensembl"/>
        </authorList>
    </citation>
    <scope>IDENTIFICATION</scope>
</reference>
<name>H2RRF8_TAKRU</name>
<dbReference type="Pfam" id="PF15718">
    <property type="entry name" value="MNR"/>
    <property type="match status" value="2"/>
</dbReference>
<reference evidence="2" key="3">
    <citation type="submission" date="2025-09" db="UniProtKB">
        <authorList>
            <consortium name="Ensembl"/>
        </authorList>
    </citation>
    <scope>IDENTIFICATION</scope>
</reference>
<dbReference type="HOGENOM" id="CLU_012839_0_0_1"/>
<dbReference type="Ensembl" id="ENSTRUT00000002740.3">
    <property type="protein sequence ID" value="ENSTRUP00000002724.3"/>
    <property type="gene ID" value="ENSTRUG00000001161.3"/>
</dbReference>
<feature type="compositionally biased region" description="Polar residues" evidence="1">
    <location>
        <begin position="559"/>
        <end position="570"/>
    </location>
</feature>
<dbReference type="GO" id="GO:1904888">
    <property type="term" value="P:cranial skeletal system development"/>
    <property type="evidence" value="ECO:0007669"/>
    <property type="project" value="Ensembl"/>
</dbReference>
<feature type="compositionally biased region" description="Polar residues" evidence="1">
    <location>
        <begin position="491"/>
        <end position="502"/>
    </location>
</feature>
<dbReference type="PANTHER" id="PTHR15732">
    <property type="entry name" value="PROTEIN MOONRAKER"/>
    <property type="match status" value="1"/>
</dbReference>
<feature type="compositionally biased region" description="Polar residues" evidence="1">
    <location>
        <begin position="427"/>
        <end position="438"/>
    </location>
</feature>
<keyword evidence="3" id="KW-1185">Reference proteome</keyword>
<feature type="compositionally biased region" description="Low complexity" evidence="1">
    <location>
        <begin position="396"/>
        <end position="408"/>
    </location>
</feature>
<feature type="region of interest" description="Disordered" evidence="1">
    <location>
        <begin position="166"/>
        <end position="201"/>
    </location>
</feature>
<feature type="compositionally biased region" description="Basic residues" evidence="1">
    <location>
        <begin position="383"/>
        <end position="395"/>
    </location>
</feature>
<dbReference type="InParanoid" id="H2RRF8"/>
<accession>H2RRF8</accession>
<gene>
    <name evidence="2" type="primary">kiaa0753</name>
</gene>
<dbReference type="STRING" id="31033.ENSTRUP00000002724"/>
<dbReference type="GO" id="GO:0071539">
    <property type="term" value="P:protein localization to centrosome"/>
    <property type="evidence" value="ECO:0007669"/>
    <property type="project" value="TreeGrafter"/>
</dbReference>
<dbReference type="AlphaFoldDB" id="H2RRF8"/>
<protein>
    <submittedName>
        <fullName evidence="2">Si:dkey-243i1.1</fullName>
    </submittedName>
</protein>
<dbReference type="GO" id="GO:0007099">
    <property type="term" value="P:centriole replication"/>
    <property type="evidence" value="ECO:0007669"/>
    <property type="project" value="InterPro"/>
</dbReference>
<dbReference type="InterPro" id="IPR031447">
    <property type="entry name" value="MNR"/>
</dbReference>
<feature type="region of interest" description="Disordered" evidence="1">
    <location>
        <begin position="489"/>
        <end position="572"/>
    </location>
</feature>
<reference evidence="2 3" key="1">
    <citation type="journal article" date="2011" name="Genome Biol. Evol.">
        <title>Integration of the genetic map and genome assembly of fugu facilitates insights into distinct features of genome evolution in teleosts and mammals.</title>
        <authorList>
            <person name="Kai W."/>
            <person name="Kikuchi K."/>
            <person name="Tohari S."/>
            <person name="Chew A.K."/>
            <person name="Tay A."/>
            <person name="Fujiwara A."/>
            <person name="Hosoya S."/>
            <person name="Suetake H."/>
            <person name="Naruse K."/>
            <person name="Brenner S."/>
            <person name="Suzuki Y."/>
            <person name="Venkatesh B."/>
        </authorList>
    </citation>
    <scope>NUCLEOTIDE SEQUENCE [LARGE SCALE GENOMIC DNA]</scope>
</reference>